<dbReference type="EMBL" id="MN740488">
    <property type="protein sequence ID" value="QHU29391.1"/>
    <property type="molecule type" value="Genomic_DNA"/>
</dbReference>
<organism evidence="2">
    <name type="scientific">viral metagenome</name>
    <dbReference type="NCBI Taxonomy" id="1070528"/>
    <lineage>
        <taxon>unclassified sequences</taxon>
        <taxon>metagenomes</taxon>
        <taxon>organismal metagenomes</taxon>
    </lineage>
</organism>
<name>A0A6C0LI94_9ZZZZ</name>
<evidence type="ECO:0000256" key="1">
    <source>
        <dbReference type="SAM" id="Phobius"/>
    </source>
</evidence>
<protein>
    <submittedName>
        <fullName evidence="2">Uncharacterized protein</fullName>
    </submittedName>
</protein>
<evidence type="ECO:0000313" key="2">
    <source>
        <dbReference type="EMBL" id="QHU29391.1"/>
    </source>
</evidence>
<dbReference type="AlphaFoldDB" id="A0A6C0LI94"/>
<keyword evidence="1" id="KW-1133">Transmembrane helix</keyword>
<keyword evidence="1" id="KW-0472">Membrane</keyword>
<sequence>MIIEYSIGELKRYYRDSEDTQVDYTQGDLDNICLLEDRLSELIDTEYTQNSIYHIFPVITIFAISSLFLGVFLG</sequence>
<accession>A0A6C0LI94</accession>
<feature type="transmembrane region" description="Helical" evidence="1">
    <location>
        <begin position="52"/>
        <end position="73"/>
    </location>
</feature>
<keyword evidence="1" id="KW-0812">Transmembrane</keyword>
<reference evidence="2" key="1">
    <citation type="journal article" date="2020" name="Nature">
        <title>Giant virus diversity and host interactions through global metagenomics.</title>
        <authorList>
            <person name="Schulz F."/>
            <person name="Roux S."/>
            <person name="Paez-Espino D."/>
            <person name="Jungbluth S."/>
            <person name="Walsh D.A."/>
            <person name="Denef V.J."/>
            <person name="McMahon K.D."/>
            <person name="Konstantinidis K.T."/>
            <person name="Eloe-Fadrosh E.A."/>
            <person name="Kyrpides N.C."/>
            <person name="Woyke T."/>
        </authorList>
    </citation>
    <scope>NUCLEOTIDE SEQUENCE</scope>
    <source>
        <strain evidence="2">GVMAG-M-3300027804-47</strain>
    </source>
</reference>
<proteinExistence type="predicted"/>